<accession>A0A0W8G712</accession>
<dbReference type="InterPro" id="IPR009078">
    <property type="entry name" value="Ferritin-like_SF"/>
</dbReference>
<dbReference type="GO" id="GO:0020037">
    <property type="term" value="F:heme binding"/>
    <property type="evidence" value="ECO:0007669"/>
    <property type="project" value="TreeGrafter"/>
</dbReference>
<keyword evidence="2" id="KW-0349">Heme</keyword>
<keyword evidence="1" id="KW-0409">Iron storage</keyword>
<dbReference type="EMBL" id="LNQE01000237">
    <property type="protein sequence ID" value="KUG28291.1"/>
    <property type="molecule type" value="Genomic_DNA"/>
</dbReference>
<dbReference type="PANTHER" id="PTHR30295:SF0">
    <property type="entry name" value="BACTERIOFERRITIN"/>
    <property type="match status" value="1"/>
</dbReference>
<dbReference type="GO" id="GO:0005829">
    <property type="term" value="C:cytosol"/>
    <property type="evidence" value="ECO:0007669"/>
    <property type="project" value="TreeGrafter"/>
</dbReference>
<protein>
    <submittedName>
        <fullName evidence="6">Bacterioferritin</fullName>
    </submittedName>
</protein>
<dbReference type="InterPro" id="IPR009040">
    <property type="entry name" value="Ferritin-like_diiron"/>
</dbReference>
<dbReference type="SUPFAM" id="SSF47240">
    <property type="entry name" value="Ferritin-like"/>
    <property type="match status" value="1"/>
</dbReference>
<dbReference type="GO" id="GO:0008199">
    <property type="term" value="F:ferric iron binding"/>
    <property type="evidence" value="ECO:0007669"/>
    <property type="project" value="InterPro"/>
</dbReference>
<evidence type="ECO:0000256" key="1">
    <source>
        <dbReference type="ARBA" id="ARBA00022434"/>
    </source>
</evidence>
<dbReference type="PROSITE" id="PS50905">
    <property type="entry name" value="FERRITIN_LIKE"/>
    <property type="match status" value="1"/>
</dbReference>
<proteinExistence type="predicted"/>
<gene>
    <name evidence="6" type="ORF">ASZ90_001853</name>
</gene>
<name>A0A0W8G712_9ZZZZ</name>
<dbReference type="InterPro" id="IPR012347">
    <property type="entry name" value="Ferritin-like"/>
</dbReference>
<dbReference type="PIRSF" id="PIRSF002560">
    <property type="entry name" value="Bacterioferritin"/>
    <property type="match status" value="1"/>
</dbReference>
<keyword evidence="4" id="KW-0408">Iron</keyword>
<evidence type="ECO:0000256" key="2">
    <source>
        <dbReference type="ARBA" id="ARBA00022617"/>
    </source>
</evidence>
<dbReference type="Pfam" id="PF00210">
    <property type="entry name" value="Ferritin"/>
    <property type="match status" value="1"/>
</dbReference>
<comment type="caution">
    <text evidence="6">The sequence shown here is derived from an EMBL/GenBank/DDBJ whole genome shotgun (WGS) entry which is preliminary data.</text>
</comment>
<dbReference type="CDD" id="cd00907">
    <property type="entry name" value="Bacterioferritin"/>
    <property type="match status" value="1"/>
</dbReference>
<feature type="domain" description="Ferritin-like diiron" evidence="5">
    <location>
        <begin position="9"/>
        <end position="153"/>
    </location>
</feature>
<reference evidence="6" key="1">
    <citation type="journal article" date="2015" name="Proc. Natl. Acad. Sci. U.S.A.">
        <title>Networks of energetic and metabolic interactions define dynamics in microbial communities.</title>
        <authorList>
            <person name="Embree M."/>
            <person name="Liu J.K."/>
            <person name="Al-Bassam M.M."/>
            <person name="Zengler K."/>
        </authorList>
    </citation>
    <scope>NUCLEOTIDE SEQUENCE</scope>
</reference>
<dbReference type="Gene3D" id="1.20.1260.10">
    <property type="match status" value="1"/>
</dbReference>
<organism evidence="6">
    <name type="scientific">hydrocarbon metagenome</name>
    <dbReference type="NCBI Taxonomy" id="938273"/>
    <lineage>
        <taxon>unclassified sequences</taxon>
        <taxon>metagenomes</taxon>
        <taxon>ecological metagenomes</taxon>
    </lineage>
</organism>
<dbReference type="InterPro" id="IPR008331">
    <property type="entry name" value="Ferritin_DPS_dom"/>
</dbReference>
<dbReference type="PRINTS" id="PR00601">
    <property type="entry name" value="BACFERRITIN"/>
</dbReference>
<evidence type="ECO:0000256" key="4">
    <source>
        <dbReference type="ARBA" id="ARBA00023004"/>
    </source>
</evidence>
<evidence type="ECO:0000313" key="6">
    <source>
        <dbReference type="EMBL" id="KUG28291.1"/>
    </source>
</evidence>
<dbReference type="InterPro" id="IPR002024">
    <property type="entry name" value="Bacterioferritin"/>
</dbReference>
<evidence type="ECO:0000259" key="5">
    <source>
        <dbReference type="PROSITE" id="PS50905"/>
    </source>
</evidence>
<sequence length="182" mass="20018">MAKAVSDKDARRAKVIEVLNKARAMELYAISQYMNQHYGLDSMDYGELAKNMKLIAIDEMRHAEQFAERIKELGGEPTTDLADKVIKAQDVRAIFPFDTKLEDDTIDAYNQFLQICRDMGDNVTVKLFEAIIDEEQAHFNHFDNVGSHIANLGDVYLSKIAGTPASTGGAAKGFVLGTGAAG</sequence>
<dbReference type="PANTHER" id="PTHR30295">
    <property type="entry name" value="BACTERIOFERRITIN"/>
    <property type="match status" value="1"/>
</dbReference>
<dbReference type="GO" id="GO:0006826">
    <property type="term" value="P:iron ion transport"/>
    <property type="evidence" value="ECO:0007669"/>
    <property type="project" value="InterPro"/>
</dbReference>
<dbReference type="GO" id="GO:0004322">
    <property type="term" value="F:ferroxidase activity"/>
    <property type="evidence" value="ECO:0007669"/>
    <property type="project" value="TreeGrafter"/>
</dbReference>
<evidence type="ECO:0000256" key="3">
    <source>
        <dbReference type="ARBA" id="ARBA00022723"/>
    </source>
</evidence>
<dbReference type="AlphaFoldDB" id="A0A0W8G712"/>
<keyword evidence="3" id="KW-0479">Metal-binding</keyword>
<dbReference type="GO" id="GO:0006879">
    <property type="term" value="P:intracellular iron ion homeostasis"/>
    <property type="evidence" value="ECO:0007669"/>
    <property type="project" value="UniProtKB-KW"/>
</dbReference>